<evidence type="ECO:0000313" key="3">
    <source>
        <dbReference type="Proteomes" id="UP000198518"/>
    </source>
</evidence>
<dbReference type="STRING" id="355548.SAMN04487945_0463"/>
<proteinExistence type="predicted"/>
<dbReference type="RefSeq" id="WP_089667660.1">
    <property type="nucleotide sequence ID" value="NZ_FOJA01000001.1"/>
</dbReference>
<dbReference type="Gene3D" id="1.10.10.10">
    <property type="entry name" value="Winged helix-like DNA-binding domain superfamily/Winged helix DNA-binding domain"/>
    <property type="match status" value="1"/>
</dbReference>
<gene>
    <name evidence="2" type="ORF">SAMN04487945_0463</name>
</gene>
<keyword evidence="3" id="KW-1185">Reference proteome</keyword>
<dbReference type="SUPFAM" id="SSF46785">
    <property type="entry name" value="Winged helix' DNA-binding domain"/>
    <property type="match status" value="1"/>
</dbReference>
<evidence type="ECO:0000313" key="2">
    <source>
        <dbReference type="EMBL" id="SEV93649.1"/>
    </source>
</evidence>
<dbReference type="Proteomes" id="UP000198518">
    <property type="component" value="Unassembled WGS sequence"/>
</dbReference>
<dbReference type="InterPro" id="IPR007381">
    <property type="entry name" value="CheF1/F2"/>
</dbReference>
<reference evidence="2 3" key="1">
    <citation type="submission" date="2016-10" db="EMBL/GenBank/DDBJ databases">
        <authorList>
            <person name="de Groot N.N."/>
        </authorList>
    </citation>
    <scope>NUCLEOTIDE SEQUENCE [LARGE SCALE GENOMIC DNA]</scope>
    <source>
        <strain evidence="2 3">CGMCC 1.5337</strain>
    </source>
</reference>
<comment type="function">
    <text evidence="1">Involved in taxis signal transduction.</text>
</comment>
<organism evidence="2 3">
    <name type="scientific">Halobacterium jilantaiense</name>
    <dbReference type="NCBI Taxonomy" id="355548"/>
    <lineage>
        <taxon>Archaea</taxon>
        <taxon>Methanobacteriati</taxon>
        <taxon>Methanobacteriota</taxon>
        <taxon>Stenosarchaea group</taxon>
        <taxon>Halobacteria</taxon>
        <taxon>Halobacteriales</taxon>
        <taxon>Halobacteriaceae</taxon>
        <taxon>Halobacterium</taxon>
    </lineage>
</organism>
<name>A0A1I0MZ65_9EURY</name>
<evidence type="ECO:0000256" key="1">
    <source>
        <dbReference type="PIRNR" id="PIRNR026802"/>
    </source>
</evidence>
<dbReference type="EMBL" id="FOJA01000001">
    <property type="protein sequence ID" value="SEV93649.1"/>
    <property type="molecule type" value="Genomic_DNA"/>
</dbReference>
<protein>
    <recommendedName>
        <fullName evidence="1">Taxis protein CheF</fullName>
    </recommendedName>
</protein>
<sequence length="286" mass="30991">MSESAIADFVSSFIPDTATHAEPVRGRVVMSKRRIVLATDDAKTTIPLQGVFDVQHETAPGDLARFFEDTVTIAYERDDQRHVAVVEGGGDTVDRFVTLVFKGLLHGTSVYVKHPARRGGRVTDQSFQAGNLALAPGKLVIKGTGATVDLSTVSDFERVERDLNGTNRQLLSVRHMGDAGPITTELALDSGRKMNLLGRYIRLQYTHLKQELKDVSLTDEEIEALVATYSSGPDASLAGVLGVDASRVTMLLNDLIEKDLVADDDGITLTSLGRAAVSEHIEDVNF</sequence>
<comment type="subunit">
    <text evidence="1">Interacts with chemotaxis (Che) proteins as well as flagella accessory (Fla) proteins.</text>
</comment>
<dbReference type="AlphaFoldDB" id="A0A1I0MZ65"/>
<dbReference type="OrthoDB" id="337296at2157"/>
<dbReference type="InterPro" id="IPR036390">
    <property type="entry name" value="WH_DNA-bd_sf"/>
</dbReference>
<dbReference type="Pfam" id="PF04283">
    <property type="entry name" value="CheF-arch"/>
    <property type="match status" value="1"/>
</dbReference>
<dbReference type="PIRSF" id="PIRSF026802">
    <property type="entry name" value="UCP026802"/>
    <property type="match status" value="1"/>
</dbReference>
<accession>A0A1I0MZ65</accession>
<dbReference type="PANTHER" id="PTHR42201">
    <property type="entry name" value="TAXIS PROTEIN"/>
    <property type="match status" value="1"/>
</dbReference>
<dbReference type="InterPro" id="IPR036388">
    <property type="entry name" value="WH-like_DNA-bd_sf"/>
</dbReference>
<keyword evidence="1" id="KW-0145">Chemotaxis</keyword>
<dbReference type="PANTHER" id="PTHR42201:SF1">
    <property type="entry name" value="TAXIS PROTEIN"/>
    <property type="match status" value="1"/>
</dbReference>
<dbReference type="GO" id="GO:0006935">
    <property type="term" value="P:chemotaxis"/>
    <property type="evidence" value="ECO:0007669"/>
    <property type="project" value="UniProtKB-UniRule"/>
</dbReference>